<keyword evidence="2" id="KW-1185">Reference proteome</keyword>
<proteinExistence type="predicted"/>
<organism evidence="1 2">
    <name type="scientific">Flavobacterium saccharophilum</name>
    <dbReference type="NCBI Taxonomy" id="29534"/>
    <lineage>
        <taxon>Bacteria</taxon>
        <taxon>Pseudomonadati</taxon>
        <taxon>Bacteroidota</taxon>
        <taxon>Flavobacteriia</taxon>
        <taxon>Flavobacteriales</taxon>
        <taxon>Flavobacteriaceae</taxon>
        <taxon>Flavobacterium</taxon>
    </lineage>
</organism>
<name>A0A1M7B913_9FLAO</name>
<dbReference type="Proteomes" id="UP000184121">
    <property type="component" value="Unassembled WGS sequence"/>
</dbReference>
<protein>
    <submittedName>
        <fullName evidence="1">Uncharacterized protein</fullName>
    </submittedName>
</protein>
<sequence>MLSALYPGKKYFFSLYKYCFQSIEKLSNKVEKIVLQ</sequence>
<evidence type="ECO:0000313" key="2">
    <source>
        <dbReference type="Proteomes" id="UP000184121"/>
    </source>
</evidence>
<dbReference type="AlphaFoldDB" id="A0A1M7B913"/>
<accession>A0A1M7B913</accession>
<evidence type="ECO:0000313" key="1">
    <source>
        <dbReference type="EMBL" id="SHL51404.1"/>
    </source>
</evidence>
<dbReference type="STRING" id="29534.SAMN05444366_0970"/>
<reference evidence="2" key="1">
    <citation type="submission" date="2016-11" db="EMBL/GenBank/DDBJ databases">
        <authorList>
            <person name="Varghese N."/>
            <person name="Submissions S."/>
        </authorList>
    </citation>
    <scope>NUCLEOTIDE SEQUENCE [LARGE SCALE GENOMIC DNA]</scope>
    <source>
        <strain evidence="2">DSM 1811</strain>
    </source>
</reference>
<dbReference type="EMBL" id="FRBY01000001">
    <property type="protein sequence ID" value="SHL51404.1"/>
    <property type="molecule type" value="Genomic_DNA"/>
</dbReference>
<gene>
    <name evidence="1" type="ORF">SAMN05444366_0970</name>
</gene>